<gene>
    <name evidence="1" type="ORF">GLOINDRAFT_89246</name>
</gene>
<evidence type="ECO:0000313" key="1">
    <source>
        <dbReference type="EMBL" id="ERZ96934.1"/>
    </source>
</evidence>
<organism evidence="1">
    <name type="scientific">Rhizophagus irregularis (strain DAOM 181602 / DAOM 197198 / MUCL 43194)</name>
    <name type="common">Arbuscular mycorrhizal fungus</name>
    <name type="synonym">Glomus intraradices</name>
    <dbReference type="NCBI Taxonomy" id="747089"/>
    <lineage>
        <taxon>Eukaryota</taxon>
        <taxon>Fungi</taxon>
        <taxon>Fungi incertae sedis</taxon>
        <taxon>Mucoromycota</taxon>
        <taxon>Glomeromycotina</taxon>
        <taxon>Glomeromycetes</taxon>
        <taxon>Glomerales</taxon>
        <taxon>Glomeraceae</taxon>
        <taxon>Rhizophagus</taxon>
    </lineage>
</organism>
<accession>U9SM09</accession>
<proteinExistence type="predicted"/>
<dbReference type="AlphaFoldDB" id="U9SM09"/>
<name>U9SM09_RHIID</name>
<dbReference type="EMBL" id="KI300020">
    <property type="protein sequence ID" value="ERZ96934.1"/>
    <property type="molecule type" value="Genomic_DNA"/>
</dbReference>
<protein>
    <submittedName>
        <fullName evidence="1">Uncharacterized protein</fullName>
    </submittedName>
</protein>
<sequence>MFNTKLGNGTFLLVYSNVTYEVQPEVTQINEKRCYANYFGINRMALRRLVQLYSINRKTKICNCAFFKVKTKCSGSLKLPTASYDNRMSLRQFIIKFMADHNHSVVLPQISEIFIFHLKITYKLKLVYNCNQAFTGIAKQ</sequence>
<dbReference type="HOGENOM" id="CLU_1836202_0_0_1"/>
<reference evidence="1" key="1">
    <citation type="submission" date="2013-07" db="EMBL/GenBank/DDBJ databases">
        <title>The genome of an arbuscular mycorrhizal fungus provides insights into the evolution of the oldest plant symbiosis.</title>
        <authorList>
            <consortium name="DOE Joint Genome Institute"/>
            <person name="Tisserant E."/>
            <person name="Malbreil M."/>
            <person name="Kuo A."/>
            <person name="Kohler A."/>
            <person name="Symeonidi A."/>
            <person name="Balestrini R."/>
            <person name="Charron P."/>
            <person name="Duensing N."/>
            <person name="Frei-dit-Frey N."/>
            <person name="Gianinazzi-Pearson V."/>
            <person name="Gilbert B."/>
            <person name="Handa Y."/>
            <person name="Hijri M."/>
            <person name="Kaul R."/>
            <person name="Kawaguchi M."/>
            <person name="Krajinski F."/>
            <person name="Lammers P."/>
            <person name="Lapierre D."/>
            <person name="Masclaux F.G."/>
            <person name="Murat C."/>
            <person name="Morin E."/>
            <person name="Ndikumana S."/>
            <person name="Pagni M."/>
            <person name="Petitpierre D."/>
            <person name="Requena N."/>
            <person name="Rosikiewicz P."/>
            <person name="Riley R."/>
            <person name="Saito K."/>
            <person name="San Clemente H."/>
            <person name="Shapiro H."/>
            <person name="van Tuinen D."/>
            <person name="Becard G."/>
            <person name="Bonfante P."/>
            <person name="Paszkowski U."/>
            <person name="Shachar-Hill Y."/>
            <person name="Young J.P."/>
            <person name="Sanders I.R."/>
            <person name="Henrissat B."/>
            <person name="Rensing S.A."/>
            <person name="Grigoriev I.V."/>
            <person name="Corradi N."/>
            <person name="Roux C."/>
            <person name="Martin F."/>
        </authorList>
    </citation>
    <scope>NUCLEOTIDE SEQUENCE</scope>
    <source>
        <strain evidence="1">DAOM 197198</strain>
    </source>
</reference>